<dbReference type="InterPro" id="IPR051447">
    <property type="entry name" value="Lipoprotein-release_system"/>
</dbReference>
<evidence type="ECO:0000256" key="3">
    <source>
        <dbReference type="ARBA" id="ARBA00022475"/>
    </source>
</evidence>
<evidence type="ECO:0000313" key="11">
    <source>
        <dbReference type="Proteomes" id="UP000315700"/>
    </source>
</evidence>
<evidence type="ECO:0000256" key="7">
    <source>
        <dbReference type="SAM" id="MobiDB-lite"/>
    </source>
</evidence>
<keyword evidence="3" id="KW-1003">Cell membrane</keyword>
<evidence type="ECO:0000256" key="8">
    <source>
        <dbReference type="SAM" id="Phobius"/>
    </source>
</evidence>
<evidence type="ECO:0000256" key="4">
    <source>
        <dbReference type="ARBA" id="ARBA00022692"/>
    </source>
</evidence>
<comment type="similarity">
    <text evidence="2">Belongs to the ABC-4 integral membrane protein family. LolC/E subfamily.</text>
</comment>
<keyword evidence="11" id="KW-1185">Reference proteome</keyword>
<evidence type="ECO:0000256" key="5">
    <source>
        <dbReference type="ARBA" id="ARBA00022989"/>
    </source>
</evidence>
<dbReference type="PANTHER" id="PTHR30489:SF0">
    <property type="entry name" value="LIPOPROTEIN-RELEASING SYSTEM TRANSMEMBRANE PROTEIN LOLE"/>
    <property type="match status" value="1"/>
</dbReference>
<evidence type="ECO:0000256" key="2">
    <source>
        <dbReference type="ARBA" id="ARBA00005236"/>
    </source>
</evidence>
<gene>
    <name evidence="10" type="primary">lolE</name>
    <name evidence="10" type="ORF">Pan44_33270</name>
</gene>
<dbReference type="FunCoup" id="A0A517SGN5">
    <property type="interactions" value="229"/>
</dbReference>
<feature type="domain" description="ABC3 transporter permease C-terminal" evidence="9">
    <location>
        <begin position="412"/>
        <end position="545"/>
    </location>
</feature>
<evidence type="ECO:0000256" key="1">
    <source>
        <dbReference type="ARBA" id="ARBA00004651"/>
    </source>
</evidence>
<feature type="transmembrane region" description="Helical" evidence="8">
    <location>
        <begin position="408"/>
        <end position="433"/>
    </location>
</feature>
<evidence type="ECO:0000259" key="9">
    <source>
        <dbReference type="Pfam" id="PF02687"/>
    </source>
</evidence>
<feature type="transmembrane region" description="Helical" evidence="8">
    <location>
        <begin position="454"/>
        <end position="483"/>
    </location>
</feature>
<dbReference type="RefSeq" id="WP_145031055.1">
    <property type="nucleotide sequence ID" value="NZ_CP036271.1"/>
</dbReference>
<reference evidence="10 11" key="1">
    <citation type="submission" date="2019-02" db="EMBL/GenBank/DDBJ databases">
        <title>Deep-cultivation of Planctomycetes and their phenomic and genomic characterization uncovers novel biology.</title>
        <authorList>
            <person name="Wiegand S."/>
            <person name="Jogler M."/>
            <person name="Boedeker C."/>
            <person name="Pinto D."/>
            <person name="Vollmers J."/>
            <person name="Rivas-Marin E."/>
            <person name="Kohn T."/>
            <person name="Peeters S.H."/>
            <person name="Heuer A."/>
            <person name="Rast P."/>
            <person name="Oberbeckmann S."/>
            <person name="Bunk B."/>
            <person name="Jeske O."/>
            <person name="Meyerdierks A."/>
            <person name="Storesund J.E."/>
            <person name="Kallscheuer N."/>
            <person name="Luecker S."/>
            <person name="Lage O.M."/>
            <person name="Pohl T."/>
            <person name="Merkel B.J."/>
            <person name="Hornburger P."/>
            <person name="Mueller R.-W."/>
            <person name="Bruemmer F."/>
            <person name="Labrenz M."/>
            <person name="Spormann A.M."/>
            <person name="Op den Camp H."/>
            <person name="Overmann J."/>
            <person name="Amann R."/>
            <person name="Jetten M.S.M."/>
            <person name="Mascher T."/>
            <person name="Medema M.H."/>
            <person name="Devos D.P."/>
            <person name="Kaster A.-K."/>
            <person name="Ovreas L."/>
            <person name="Rohde M."/>
            <person name="Galperin M.Y."/>
            <person name="Jogler C."/>
        </authorList>
    </citation>
    <scope>NUCLEOTIDE SEQUENCE [LARGE SCALE GENOMIC DNA]</scope>
    <source>
        <strain evidence="10 11">Pan44</strain>
    </source>
</reference>
<feature type="transmembrane region" description="Helical" evidence="8">
    <location>
        <begin position="517"/>
        <end position="537"/>
    </location>
</feature>
<feature type="region of interest" description="Disordered" evidence="7">
    <location>
        <begin position="135"/>
        <end position="154"/>
    </location>
</feature>
<protein>
    <submittedName>
        <fullName evidence="10">Lipoprotein-releasing system transmembrane protein LolE</fullName>
    </submittedName>
</protein>
<accession>A0A517SGN5</accession>
<dbReference type="AlphaFoldDB" id="A0A517SGN5"/>
<proteinExistence type="inferred from homology"/>
<name>A0A517SGN5_9PLAN</name>
<evidence type="ECO:0000313" key="10">
    <source>
        <dbReference type="EMBL" id="QDT55284.1"/>
    </source>
</evidence>
<dbReference type="Proteomes" id="UP000315700">
    <property type="component" value="Chromosome"/>
</dbReference>
<dbReference type="OrthoDB" id="9808461at2"/>
<keyword evidence="6 8" id="KW-0472">Membrane</keyword>
<dbReference type="GO" id="GO:0044874">
    <property type="term" value="P:lipoprotein localization to outer membrane"/>
    <property type="evidence" value="ECO:0007669"/>
    <property type="project" value="TreeGrafter"/>
</dbReference>
<dbReference type="GO" id="GO:0098797">
    <property type="term" value="C:plasma membrane protein complex"/>
    <property type="evidence" value="ECO:0007669"/>
    <property type="project" value="TreeGrafter"/>
</dbReference>
<dbReference type="Pfam" id="PF02687">
    <property type="entry name" value="FtsX"/>
    <property type="match status" value="1"/>
</dbReference>
<dbReference type="PANTHER" id="PTHR30489">
    <property type="entry name" value="LIPOPROTEIN-RELEASING SYSTEM TRANSMEMBRANE PROTEIN LOLE"/>
    <property type="match status" value="1"/>
</dbReference>
<dbReference type="InterPro" id="IPR003838">
    <property type="entry name" value="ABC3_permease_C"/>
</dbReference>
<dbReference type="EMBL" id="CP036271">
    <property type="protein sequence ID" value="QDT55284.1"/>
    <property type="molecule type" value="Genomic_DNA"/>
</dbReference>
<comment type="subcellular location">
    <subcellularLocation>
        <location evidence="1">Cell membrane</location>
        <topology evidence="1">Multi-pass membrane protein</topology>
    </subcellularLocation>
</comment>
<organism evidence="10 11">
    <name type="scientific">Caulifigura coniformis</name>
    <dbReference type="NCBI Taxonomy" id="2527983"/>
    <lineage>
        <taxon>Bacteria</taxon>
        <taxon>Pseudomonadati</taxon>
        <taxon>Planctomycetota</taxon>
        <taxon>Planctomycetia</taxon>
        <taxon>Planctomycetales</taxon>
        <taxon>Planctomycetaceae</taxon>
        <taxon>Caulifigura</taxon>
    </lineage>
</organism>
<keyword evidence="10" id="KW-0449">Lipoprotein</keyword>
<feature type="transmembrane region" description="Helical" evidence="8">
    <location>
        <begin position="15"/>
        <end position="38"/>
    </location>
</feature>
<evidence type="ECO:0000256" key="6">
    <source>
        <dbReference type="ARBA" id="ARBA00023136"/>
    </source>
</evidence>
<keyword evidence="5 8" id="KW-1133">Transmembrane helix</keyword>
<dbReference type="KEGG" id="ccos:Pan44_33270"/>
<sequence>MYKLLLSSRYLRTRFIALASIVSVMLGVATMIVVNSVMTGFSMQMRERIHGILADVMIETQSADGEDHPEHYIRAIEDAAGQYIEAITPTVEVYGMMTFHFMGMPFNRPVTLIGIDPHGKDLVSPLKEYLRSRQTRHEGETLVGPERPVDEPLDWSLSEPARKYRENWAPYERNRQEMAAMEGELAAPNVVMASADSNSSTAVEPADVSPFGPVDGMVDPFGESSGTSPDSTAPQPARLFVGEGLFSFLETGEDGKPVQKFVVLPGEDVSITTVKQGKPEPVSFKATVVDLFKSGMSEYDSTLVFCSLEHLQKFRGMMSPPEKPGAGATQPQIEKWMAAMNGWQSNENLDWRNGKFTTLQIKLKDPRTAGTVVDLLRRCRDLEFHRFQVKTWEQKQGPLLEAVEVESAILNVLLFLIITVAGFGILAIFYMIVVEKTRDIGILKALGASSRGVMSIFLGYGLALGIVGSGVGVGIGLLFVHYINEIEHVISWILGRKVFDENIYYFHEIPTVVQPGMVAWVALGAVVIAVLASVLPARRASSLHPVRALRFE</sequence>
<dbReference type="InParanoid" id="A0A517SGN5"/>
<keyword evidence="4 8" id="KW-0812">Transmembrane</keyword>